<dbReference type="EMBL" id="BSPK01000034">
    <property type="protein sequence ID" value="GLS64097.1"/>
    <property type="molecule type" value="Genomic_DNA"/>
</dbReference>
<evidence type="ECO:0000313" key="4">
    <source>
        <dbReference type="Proteomes" id="UP001156856"/>
    </source>
</evidence>
<accession>A0A512JBP3</accession>
<organism evidence="1 3">
    <name type="scientific">Methylobacterium oxalidis</name>
    <dbReference type="NCBI Taxonomy" id="944322"/>
    <lineage>
        <taxon>Bacteria</taxon>
        <taxon>Pseudomonadati</taxon>
        <taxon>Pseudomonadota</taxon>
        <taxon>Alphaproteobacteria</taxon>
        <taxon>Hyphomicrobiales</taxon>
        <taxon>Methylobacteriaceae</taxon>
        <taxon>Methylobacterium</taxon>
    </lineage>
</organism>
<evidence type="ECO:0000313" key="2">
    <source>
        <dbReference type="EMBL" id="GLS64097.1"/>
    </source>
</evidence>
<reference evidence="2" key="1">
    <citation type="journal article" date="2014" name="Int. J. Syst. Evol. Microbiol.">
        <title>Complete genome of a new Firmicutes species belonging to the dominant human colonic microbiota ('Ruminococcus bicirculans') reveals two chromosomes and a selective capacity to utilize plant glucans.</title>
        <authorList>
            <consortium name="NISC Comparative Sequencing Program"/>
            <person name="Wegmann U."/>
            <person name="Louis P."/>
            <person name="Goesmann A."/>
            <person name="Henrissat B."/>
            <person name="Duncan S.H."/>
            <person name="Flint H.J."/>
        </authorList>
    </citation>
    <scope>NUCLEOTIDE SEQUENCE</scope>
    <source>
        <strain evidence="2">NBRC 107715</strain>
    </source>
</reference>
<evidence type="ECO:0000313" key="1">
    <source>
        <dbReference type="EMBL" id="GEP07319.1"/>
    </source>
</evidence>
<dbReference type="RefSeq" id="WP_147028787.1">
    <property type="nucleotide sequence ID" value="NZ_BJZU01000146.1"/>
</dbReference>
<dbReference type="Proteomes" id="UP000321960">
    <property type="component" value="Unassembled WGS sequence"/>
</dbReference>
<gene>
    <name evidence="2" type="ORF">GCM10007888_24780</name>
    <name evidence="1" type="ORF">MOX02_53570</name>
</gene>
<name>A0A512JBP3_9HYPH</name>
<dbReference type="EMBL" id="BJZU01000146">
    <property type="protein sequence ID" value="GEP07319.1"/>
    <property type="molecule type" value="Genomic_DNA"/>
</dbReference>
<evidence type="ECO:0000313" key="3">
    <source>
        <dbReference type="Proteomes" id="UP000321960"/>
    </source>
</evidence>
<dbReference type="Proteomes" id="UP001156856">
    <property type="component" value="Unassembled WGS sequence"/>
</dbReference>
<reference evidence="2" key="4">
    <citation type="submission" date="2023-01" db="EMBL/GenBank/DDBJ databases">
        <title>Draft genome sequence of Methylobacterium oxalidis strain NBRC 107715.</title>
        <authorList>
            <person name="Sun Q."/>
            <person name="Mori K."/>
        </authorList>
    </citation>
    <scope>NUCLEOTIDE SEQUENCE</scope>
    <source>
        <strain evidence="2">NBRC 107715</strain>
    </source>
</reference>
<proteinExistence type="predicted"/>
<dbReference type="OrthoDB" id="8005075at2"/>
<keyword evidence="4" id="KW-1185">Reference proteome</keyword>
<sequence length="59" mass="6597">MLKIMVKPEGHGTHAVFWGDKPVAFGLSLDEAENCSTFLRASLRVHRTHKLPGALNRRV</sequence>
<reference evidence="1 3" key="3">
    <citation type="submission" date="2019-07" db="EMBL/GenBank/DDBJ databases">
        <title>Whole genome shotgun sequence of Methylobacterium oxalidis NBRC 107715.</title>
        <authorList>
            <person name="Hosoyama A."/>
            <person name="Uohara A."/>
            <person name="Ohji S."/>
            <person name="Ichikawa N."/>
        </authorList>
    </citation>
    <scope>NUCLEOTIDE SEQUENCE [LARGE SCALE GENOMIC DNA]</scope>
    <source>
        <strain evidence="1 3">NBRC 107715</strain>
    </source>
</reference>
<comment type="caution">
    <text evidence="1">The sequence shown here is derived from an EMBL/GenBank/DDBJ whole genome shotgun (WGS) entry which is preliminary data.</text>
</comment>
<protein>
    <submittedName>
        <fullName evidence="1">Uncharacterized protein</fullName>
    </submittedName>
</protein>
<reference evidence="4" key="2">
    <citation type="journal article" date="2019" name="Int. J. Syst. Evol. Microbiol.">
        <title>The Global Catalogue of Microorganisms (GCM) 10K type strain sequencing project: providing services to taxonomists for standard genome sequencing and annotation.</title>
        <authorList>
            <consortium name="The Broad Institute Genomics Platform"/>
            <consortium name="The Broad Institute Genome Sequencing Center for Infectious Disease"/>
            <person name="Wu L."/>
            <person name="Ma J."/>
        </authorList>
    </citation>
    <scope>NUCLEOTIDE SEQUENCE [LARGE SCALE GENOMIC DNA]</scope>
    <source>
        <strain evidence="4">NBRC 107715</strain>
    </source>
</reference>
<dbReference type="AlphaFoldDB" id="A0A512JBP3"/>